<keyword evidence="4" id="KW-1185">Reference proteome</keyword>
<evidence type="ECO:0000256" key="1">
    <source>
        <dbReference type="SAM" id="Phobius"/>
    </source>
</evidence>
<evidence type="ECO:0000259" key="2">
    <source>
        <dbReference type="Pfam" id="PF09851"/>
    </source>
</evidence>
<evidence type="ECO:0000313" key="4">
    <source>
        <dbReference type="Proteomes" id="UP000515728"/>
    </source>
</evidence>
<dbReference type="Pfam" id="PF09851">
    <property type="entry name" value="SHOCT"/>
    <property type="match status" value="1"/>
</dbReference>
<gene>
    <name evidence="3" type="ORF">H6H00_25090</name>
</gene>
<organism evidence="3 4">
    <name type="scientific">Pseudonocardia petroleophila</name>
    <dbReference type="NCBI Taxonomy" id="37331"/>
    <lineage>
        <taxon>Bacteria</taxon>
        <taxon>Bacillati</taxon>
        <taxon>Actinomycetota</taxon>
        <taxon>Actinomycetes</taxon>
        <taxon>Pseudonocardiales</taxon>
        <taxon>Pseudonocardiaceae</taxon>
        <taxon>Pseudonocardia</taxon>
    </lineage>
</organism>
<name>A0A7G7MF23_9PSEU</name>
<sequence length="82" mass="9175">MIWFGDGMTGWGHPATALVVVLAWWVVGLGAYALARRLDRRDRVASAPQTPERVLAERFARGEIDAAEYRERLEVLTGPVPR</sequence>
<proteinExistence type="predicted"/>
<dbReference type="KEGG" id="ppel:H6H00_25090"/>
<dbReference type="RefSeq" id="WP_185718139.1">
    <property type="nucleotide sequence ID" value="NZ_BAAAWI010000001.1"/>
</dbReference>
<dbReference type="EMBL" id="CP060131">
    <property type="protein sequence ID" value="QNG51384.1"/>
    <property type="molecule type" value="Genomic_DNA"/>
</dbReference>
<feature type="transmembrane region" description="Helical" evidence="1">
    <location>
        <begin position="15"/>
        <end position="35"/>
    </location>
</feature>
<accession>A0A7G7MF23</accession>
<keyword evidence="1" id="KW-1133">Transmembrane helix</keyword>
<keyword evidence="1" id="KW-0812">Transmembrane</keyword>
<feature type="domain" description="SHOCT" evidence="2">
    <location>
        <begin position="51"/>
        <end position="76"/>
    </location>
</feature>
<dbReference type="AlphaFoldDB" id="A0A7G7MF23"/>
<evidence type="ECO:0000313" key="3">
    <source>
        <dbReference type="EMBL" id="QNG51384.1"/>
    </source>
</evidence>
<keyword evidence="1" id="KW-0472">Membrane</keyword>
<reference evidence="3 4" key="1">
    <citation type="submission" date="2020-08" db="EMBL/GenBank/DDBJ databases">
        <authorList>
            <person name="Mo P."/>
        </authorList>
    </citation>
    <scope>NUCLEOTIDE SEQUENCE [LARGE SCALE GENOMIC DNA]</scope>
    <source>
        <strain evidence="3 4">CGMCC 4.1532</strain>
    </source>
</reference>
<dbReference type="InterPro" id="IPR018649">
    <property type="entry name" value="SHOCT"/>
</dbReference>
<protein>
    <submittedName>
        <fullName evidence="3">SHOCT domain-containing protein</fullName>
    </submittedName>
</protein>
<dbReference type="Proteomes" id="UP000515728">
    <property type="component" value="Chromosome"/>
</dbReference>